<dbReference type="InterPro" id="IPR036438">
    <property type="entry name" value="Insulin-like_sf"/>
</dbReference>
<dbReference type="PANTHER" id="PTHR46845:SF1">
    <property type="entry name" value="INSULIN-LIKE GROWTH FACTOR I"/>
    <property type="match status" value="1"/>
</dbReference>
<dbReference type="Gene3D" id="1.10.100.10">
    <property type="entry name" value="Insulin-like"/>
    <property type="match status" value="1"/>
</dbReference>
<proteinExistence type="inferred from homology"/>
<dbReference type="PANTHER" id="PTHR46845">
    <property type="entry name" value="INSULIN-LIKE GROWTH FACTOR I"/>
    <property type="match status" value="1"/>
</dbReference>
<dbReference type="PRINTS" id="PR02005">
    <property type="entry name" value="INSLNLIKEGF1"/>
</dbReference>
<dbReference type="SUPFAM" id="SSF56994">
    <property type="entry name" value="Insulin-like"/>
    <property type="match status" value="1"/>
</dbReference>
<dbReference type="InterPro" id="IPR022341">
    <property type="entry name" value="IGF-I"/>
</dbReference>
<keyword evidence="3" id="KW-1015">Disulfide bond</keyword>
<evidence type="ECO:0000256" key="2">
    <source>
        <dbReference type="ARBA" id="ARBA00023030"/>
    </source>
</evidence>
<protein>
    <recommendedName>
        <fullName evidence="6">Insulin-like domain-containing protein</fullName>
    </recommendedName>
</protein>
<accession>A0ABQ9D9U2</accession>
<dbReference type="InterPro" id="IPR022350">
    <property type="entry name" value="IGF-1/2"/>
</dbReference>
<evidence type="ECO:0000256" key="5">
    <source>
        <dbReference type="SAM" id="MobiDB-lite"/>
    </source>
</evidence>
<dbReference type="EMBL" id="WHWB01034030">
    <property type="protein sequence ID" value="KAJ7414808.1"/>
    <property type="molecule type" value="Genomic_DNA"/>
</dbReference>
<sequence length="277" mass="31276">MHATYLHEKQTAYFARKPTGYGSSSRRLHHKGIVDECCFQSCDLRRLEMYCAPIKPPKSARSVRAQRHTDMPKAQKKTTKKACVNGDEEGVRAKIPQKFIDFKWISKSLLQWTAATVNNPGASVYRLVQSLQKAVDNNPPIWIVNTKEANICQSNLADSNRPSFMGITRHTGIEYLAVLLSINGGTVSSADKGFLPSVSKSLQEVEDEDMLLTTLNLGKTLRNRDKIMNRGAIPLLKYYKTEDSIFFNEKNDENMKLLSSGVCWEESIDLVGKHENY</sequence>
<evidence type="ECO:0000313" key="7">
    <source>
        <dbReference type="EMBL" id="KAJ7414808.1"/>
    </source>
</evidence>
<dbReference type="PROSITE" id="PS00262">
    <property type="entry name" value="INSULIN"/>
    <property type="match status" value="1"/>
</dbReference>
<dbReference type="InterPro" id="IPR022353">
    <property type="entry name" value="Insulin_CS"/>
</dbReference>
<comment type="subcellular location">
    <subcellularLocation>
        <location evidence="4">Secreted</location>
    </subcellularLocation>
</comment>
<feature type="region of interest" description="Disordered" evidence="5">
    <location>
        <begin position="61"/>
        <end position="81"/>
    </location>
</feature>
<evidence type="ECO:0000259" key="6">
    <source>
        <dbReference type="SMART" id="SM00078"/>
    </source>
</evidence>
<dbReference type="SMART" id="SM00078">
    <property type="entry name" value="IlGF"/>
    <property type="match status" value="1"/>
</dbReference>
<dbReference type="InterPro" id="IPR016179">
    <property type="entry name" value="Insulin-like"/>
</dbReference>
<keyword evidence="2" id="KW-0339">Growth factor</keyword>
<reference evidence="7" key="1">
    <citation type="submission" date="2019-10" db="EMBL/GenBank/DDBJ databases">
        <authorList>
            <person name="Soares A.E.R."/>
            <person name="Aleixo A."/>
            <person name="Schneider P."/>
            <person name="Miyaki C.Y."/>
            <person name="Schneider M.P."/>
            <person name="Mello C."/>
            <person name="Vasconcelos A.T.R."/>
        </authorList>
    </citation>
    <scope>NUCLEOTIDE SEQUENCE</scope>
    <source>
        <tissue evidence="7">Muscle</tissue>
    </source>
</reference>
<evidence type="ECO:0000256" key="4">
    <source>
        <dbReference type="RuleBase" id="RU000406"/>
    </source>
</evidence>
<evidence type="ECO:0000256" key="1">
    <source>
        <dbReference type="ARBA" id="ARBA00009034"/>
    </source>
</evidence>
<evidence type="ECO:0000313" key="8">
    <source>
        <dbReference type="Proteomes" id="UP001145742"/>
    </source>
</evidence>
<keyword evidence="8" id="KW-1185">Reference proteome</keyword>
<gene>
    <name evidence="7" type="ORF">WISP_81548</name>
</gene>
<keyword evidence="4" id="KW-0964">Secreted</keyword>
<comment type="similarity">
    <text evidence="1 4">Belongs to the insulin family.</text>
</comment>
<name>A0ABQ9D9U2_9PASS</name>
<dbReference type="PRINTS" id="PR02002">
    <property type="entry name" value="INSLNLIKEGF"/>
</dbReference>
<dbReference type="Pfam" id="PF00049">
    <property type="entry name" value="Insulin"/>
    <property type="match status" value="1"/>
</dbReference>
<comment type="caution">
    <text evidence="7">The sequence shown here is derived from an EMBL/GenBank/DDBJ whole genome shotgun (WGS) entry which is preliminary data.</text>
</comment>
<evidence type="ECO:0000256" key="3">
    <source>
        <dbReference type="ARBA" id="ARBA00023157"/>
    </source>
</evidence>
<dbReference type="Proteomes" id="UP001145742">
    <property type="component" value="Unassembled WGS sequence"/>
</dbReference>
<feature type="domain" description="Insulin-like" evidence="6">
    <location>
        <begin position="3"/>
        <end position="51"/>
    </location>
</feature>
<organism evidence="7 8">
    <name type="scientific">Willisornis vidua</name>
    <name type="common">Xingu scale-backed antbird</name>
    <dbReference type="NCBI Taxonomy" id="1566151"/>
    <lineage>
        <taxon>Eukaryota</taxon>
        <taxon>Metazoa</taxon>
        <taxon>Chordata</taxon>
        <taxon>Craniata</taxon>
        <taxon>Vertebrata</taxon>
        <taxon>Euteleostomi</taxon>
        <taxon>Archelosauria</taxon>
        <taxon>Archosauria</taxon>
        <taxon>Dinosauria</taxon>
        <taxon>Saurischia</taxon>
        <taxon>Theropoda</taxon>
        <taxon>Coelurosauria</taxon>
        <taxon>Aves</taxon>
        <taxon>Neognathae</taxon>
        <taxon>Neoaves</taxon>
        <taxon>Telluraves</taxon>
        <taxon>Australaves</taxon>
        <taxon>Passeriformes</taxon>
        <taxon>Thamnophilidae</taxon>
        <taxon>Willisornis</taxon>
    </lineage>
</organism>